<dbReference type="InterPro" id="IPR001789">
    <property type="entry name" value="Sig_transdc_resp-reg_receiver"/>
</dbReference>
<dbReference type="InterPro" id="IPR018062">
    <property type="entry name" value="HTH_AraC-typ_CS"/>
</dbReference>
<evidence type="ECO:0000256" key="3">
    <source>
        <dbReference type="ARBA" id="ARBA00022553"/>
    </source>
</evidence>
<dbReference type="Pfam" id="PF00072">
    <property type="entry name" value="Response_reg"/>
    <property type="match status" value="1"/>
</dbReference>
<comment type="subcellular location">
    <subcellularLocation>
        <location evidence="1">Cytoplasm</location>
    </subcellularLocation>
</comment>
<evidence type="ECO:0000256" key="5">
    <source>
        <dbReference type="ARBA" id="ARBA00023015"/>
    </source>
</evidence>
<dbReference type="Gene3D" id="3.40.50.2300">
    <property type="match status" value="1"/>
</dbReference>
<keyword evidence="9" id="KW-1185">Reference proteome</keyword>
<dbReference type="KEGG" id="pbk:Back11_31220"/>
<dbReference type="InterPro" id="IPR009057">
    <property type="entry name" value="Homeodomain-like_sf"/>
</dbReference>
<evidence type="ECO:0000313" key="9">
    <source>
        <dbReference type="Proteomes" id="UP000275368"/>
    </source>
</evidence>
<dbReference type="CDD" id="cd17536">
    <property type="entry name" value="REC_YesN-like"/>
    <property type="match status" value="1"/>
</dbReference>
<dbReference type="SMART" id="SM00448">
    <property type="entry name" value="REC"/>
    <property type="match status" value="1"/>
</dbReference>
<proteinExistence type="predicted"/>
<gene>
    <name evidence="8" type="ORF">Back11_31220</name>
</gene>
<dbReference type="OrthoDB" id="9794370at2"/>
<dbReference type="Pfam" id="PF12833">
    <property type="entry name" value="HTH_18"/>
    <property type="match status" value="1"/>
</dbReference>
<keyword evidence="4" id="KW-0902">Two-component regulatory system</keyword>
<evidence type="ECO:0000256" key="2">
    <source>
        <dbReference type="ARBA" id="ARBA00022490"/>
    </source>
</evidence>
<dbReference type="InterPro" id="IPR018060">
    <property type="entry name" value="HTH_AraC"/>
</dbReference>
<organism evidence="8 9">
    <name type="scientific">Paenibacillus baekrokdamisoli</name>
    <dbReference type="NCBI Taxonomy" id="1712516"/>
    <lineage>
        <taxon>Bacteria</taxon>
        <taxon>Bacillati</taxon>
        <taxon>Bacillota</taxon>
        <taxon>Bacilli</taxon>
        <taxon>Bacillales</taxon>
        <taxon>Paenibacillaceae</taxon>
        <taxon>Paenibacillus</taxon>
    </lineage>
</organism>
<dbReference type="PRINTS" id="PR00032">
    <property type="entry name" value="HTHARAC"/>
</dbReference>
<evidence type="ECO:0000256" key="7">
    <source>
        <dbReference type="ARBA" id="ARBA00023163"/>
    </source>
</evidence>
<protein>
    <submittedName>
        <fullName evidence="8">DNA-binding response regulator</fullName>
    </submittedName>
</protein>
<dbReference type="InterPro" id="IPR011006">
    <property type="entry name" value="CheY-like_superfamily"/>
</dbReference>
<dbReference type="EMBL" id="AP019308">
    <property type="protein sequence ID" value="BBH21777.1"/>
    <property type="molecule type" value="Genomic_DNA"/>
</dbReference>
<evidence type="ECO:0000313" key="8">
    <source>
        <dbReference type="EMBL" id="BBH21777.1"/>
    </source>
</evidence>
<dbReference type="Proteomes" id="UP000275368">
    <property type="component" value="Chromosome"/>
</dbReference>
<dbReference type="AlphaFoldDB" id="A0A3G9ISF7"/>
<dbReference type="PANTHER" id="PTHR42713:SF3">
    <property type="entry name" value="TRANSCRIPTIONAL REGULATORY PROTEIN HPTR"/>
    <property type="match status" value="1"/>
</dbReference>
<reference evidence="8 9" key="1">
    <citation type="submission" date="2018-11" db="EMBL/GenBank/DDBJ databases">
        <title>Complete genome sequence of Paenibacillus baekrokdamisoli strain KCTC 33723.</title>
        <authorList>
            <person name="Kang S.W."/>
            <person name="Lee K.C."/>
            <person name="Kim K.K."/>
            <person name="Kim J.S."/>
            <person name="Kim D.S."/>
            <person name="Ko S.H."/>
            <person name="Yang S.H."/>
            <person name="Lee J.S."/>
        </authorList>
    </citation>
    <scope>NUCLEOTIDE SEQUENCE [LARGE SCALE GENOMIC DNA]</scope>
    <source>
        <strain evidence="8 9">KCTC 33723</strain>
    </source>
</reference>
<keyword evidence="3" id="KW-0597">Phosphoprotein</keyword>
<keyword evidence="6 8" id="KW-0238">DNA-binding</keyword>
<keyword evidence="7" id="KW-0804">Transcription</keyword>
<sequence>MYRLVIVDDESTVRFGLSNYFDWSQYGIEVVGEADDGDVALEVIEQVRPDIVLTDVRMPHMDGIRLSNEIKARFPTTQIVFVSGHDDVDYLKSALKVNAVDYVFKPVNMQELSTVIERVVAVLQEAEQERTYIVDMQVKLTQSMPLLREKFLMSLIRDGVTHPGRIKDKLDFLGLDLPMEADYWTILVNIDDSAIVVLTRSERDQQLLSYSVLNIIQELIDQQMHGYMFENRNGEFVGILRMGKEDNQEEQLFRLAEEIRDNLQRWLTISVTIGVGERISSLSSLPQSYTQAREAADQRWFLGKNHIISIDNLQQDKNSFYRFDLAQGERILSMLKAADKDKLLSELDKVFAPLARSRKEGLVTCRYVSLQLILLTSRLMLELNMLAPEIGDKDALLWEQVFRQETMLDLRTIVEAHLLEVCERVGEKRNGKPKNVIERIHLLVDQRYAENLQVGDIAKEVFLSPTYLCLLFKQETGETINEYITRARIEKAKELLGDPRNKFYEVCYMVGYSDPSYFSKLFKKVTGLTPSAFRDQLM</sequence>
<dbReference type="PROSITE" id="PS50110">
    <property type="entry name" value="RESPONSE_REGULATORY"/>
    <property type="match status" value="1"/>
</dbReference>
<dbReference type="GO" id="GO:0005737">
    <property type="term" value="C:cytoplasm"/>
    <property type="evidence" value="ECO:0007669"/>
    <property type="project" value="UniProtKB-SubCell"/>
</dbReference>
<dbReference type="GO" id="GO:0043565">
    <property type="term" value="F:sequence-specific DNA binding"/>
    <property type="evidence" value="ECO:0007669"/>
    <property type="project" value="InterPro"/>
</dbReference>
<dbReference type="GO" id="GO:0000160">
    <property type="term" value="P:phosphorelay signal transduction system"/>
    <property type="evidence" value="ECO:0007669"/>
    <property type="project" value="UniProtKB-KW"/>
</dbReference>
<keyword evidence="5" id="KW-0805">Transcription regulation</keyword>
<dbReference type="SMART" id="SM00342">
    <property type="entry name" value="HTH_ARAC"/>
    <property type="match status" value="1"/>
</dbReference>
<evidence type="ECO:0000256" key="4">
    <source>
        <dbReference type="ARBA" id="ARBA00023012"/>
    </source>
</evidence>
<dbReference type="Pfam" id="PF17853">
    <property type="entry name" value="GGDEF_2"/>
    <property type="match status" value="1"/>
</dbReference>
<name>A0A3G9ISF7_9BACL</name>
<dbReference type="SUPFAM" id="SSF52172">
    <property type="entry name" value="CheY-like"/>
    <property type="match status" value="1"/>
</dbReference>
<dbReference type="InterPro" id="IPR020449">
    <property type="entry name" value="Tscrpt_reg_AraC-type_HTH"/>
</dbReference>
<dbReference type="SUPFAM" id="SSF46689">
    <property type="entry name" value="Homeodomain-like"/>
    <property type="match status" value="2"/>
</dbReference>
<keyword evidence="2" id="KW-0963">Cytoplasm</keyword>
<dbReference type="PANTHER" id="PTHR42713">
    <property type="entry name" value="HISTIDINE KINASE-RELATED"/>
    <property type="match status" value="1"/>
</dbReference>
<dbReference type="InterPro" id="IPR051552">
    <property type="entry name" value="HptR"/>
</dbReference>
<dbReference type="PROSITE" id="PS01124">
    <property type="entry name" value="HTH_ARAC_FAMILY_2"/>
    <property type="match status" value="1"/>
</dbReference>
<dbReference type="GO" id="GO:0003700">
    <property type="term" value="F:DNA-binding transcription factor activity"/>
    <property type="evidence" value="ECO:0007669"/>
    <property type="project" value="InterPro"/>
</dbReference>
<evidence type="ECO:0000256" key="1">
    <source>
        <dbReference type="ARBA" id="ARBA00004496"/>
    </source>
</evidence>
<evidence type="ECO:0000256" key="6">
    <source>
        <dbReference type="ARBA" id="ARBA00023125"/>
    </source>
</evidence>
<dbReference type="RefSeq" id="WP_125658799.1">
    <property type="nucleotide sequence ID" value="NZ_AP019308.1"/>
</dbReference>
<dbReference type="InterPro" id="IPR041522">
    <property type="entry name" value="CdaR_GGDEF"/>
</dbReference>
<dbReference type="PROSITE" id="PS00041">
    <property type="entry name" value="HTH_ARAC_FAMILY_1"/>
    <property type="match status" value="1"/>
</dbReference>
<dbReference type="Gene3D" id="1.10.10.60">
    <property type="entry name" value="Homeodomain-like"/>
    <property type="match status" value="2"/>
</dbReference>
<accession>A0A3G9ISF7</accession>